<proteinExistence type="predicted"/>
<gene>
    <name evidence="1" type="ORF">F5050DRAFT_524268</name>
</gene>
<sequence length="88" mass="9678">MFPNMARPLFTISVQTLVQLLGLKRLVLLVMLVRSQSLLFQSSAPVVAFREDTEGLSHGHKTPVVGWHFVPNATAVSRQLAPQASAIR</sequence>
<evidence type="ECO:0008006" key="3">
    <source>
        <dbReference type="Google" id="ProtNLM"/>
    </source>
</evidence>
<organism evidence="1 2">
    <name type="scientific">Lentinula boryana</name>
    <dbReference type="NCBI Taxonomy" id="40481"/>
    <lineage>
        <taxon>Eukaryota</taxon>
        <taxon>Fungi</taxon>
        <taxon>Dikarya</taxon>
        <taxon>Basidiomycota</taxon>
        <taxon>Agaricomycotina</taxon>
        <taxon>Agaricomycetes</taxon>
        <taxon>Agaricomycetidae</taxon>
        <taxon>Agaricales</taxon>
        <taxon>Marasmiineae</taxon>
        <taxon>Omphalotaceae</taxon>
        <taxon>Lentinula</taxon>
    </lineage>
</organism>
<evidence type="ECO:0000313" key="2">
    <source>
        <dbReference type="Proteomes" id="UP001163828"/>
    </source>
</evidence>
<keyword evidence="2" id="KW-1185">Reference proteome</keyword>
<protein>
    <recommendedName>
        <fullName evidence="3">Secreted protein</fullName>
    </recommendedName>
</protein>
<dbReference type="Proteomes" id="UP001163828">
    <property type="component" value="Unassembled WGS sequence"/>
</dbReference>
<reference evidence="1" key="1">
    <citation type="submission" date="2022-08" db="EMBL/GenBank/DDBJ databases">
        <authorList>
            <consortium name="DOE Joint Genome Institute"/>
            <person name="Min B."/>
            <person name="Riley R."/>
            <person name="Sierra-Patev S."/>
            <person name="Naranjo-Ortiz M."/>
            <person name="Looney B."/>
            <person name="Konkel Z."/>
            <person name="Slot J.C."/>
            <person name="Sakamoto Y."/>
            <person name="Steenwyk J.L."/>
            <person name="Rokas A."/>
            <person name="Carro J."/>
            <person name="Camarero S."/>
            <person name="Ferreira P."/>
            <person name="Molpeceres G."/>
            <person name="Ruiz-Duenas F.J."/>
            <person name="Serrano A."/>
            <person name="Henrissat B."/>
            <person name="Drula E."/>
            <person name="Hughes K.W."/>
            <person name="Mata J.L."/>
            <person name="Ishikawa N.K."/>
            <person name="Vargas-Isla R."/>
            <person name="Ushijima S."/>
            <person name="Smith C.A."/>
            <person name="Ahrendt S."/>
            <person name="Andreopoulos W."/>
            <person name="He G."/>
            <person name="Labutti K."/>
            <person name="Lipzen A."/>
            <person name="Ng V."/>
            <person name="Sandor L."/>
            <person name="Barry K."/>
            <person name="Martinez A.T."/>
            <person name="Xiao Y."/>
            <person name="Gibbons J.G."/>
            <person name="Terashima K."/>
            <person name="Hibbett D.S."/>
            <person name="Grigoriev I.V."/>
        </authorList>
    </citation>
    <scope>NUCLEOTIDE SEQUENCE</scope>
    <source>
        <strain evidence="1">TFB10827</strain>
    </source>
</reference>
<name>A0ABQ8Q7B5_9AGAR</name>
<comment type="caution">
    <text evidence="1">The sequence shown here is derived from an EMBL/GenBank/DDBJ whole genome shotgun (WGS) entry which is preliminary data.</text>
</comment>
<dbReference type="EMBL" id="MU790706">
    <property type="protein sequence ID" value="KAJ3994391.1"/>
    <property type="molecule type" value="Genomic_DNA"/>
</dbReference>
<evidence type="ECO:0000313" key="1">
    <source>
        <dbReference type="EMBL" id="KAJ3994391.1"/>
    </source>
</evidence>
<accession>A0ABQ8Q7B5</accession>